<dbReference type="RefSeq" id="WP_200198755.1">
    <property type="nucleotide sequence ID" value="NZ_JAENHM010000078.1"/>
</dbReference>
<dbReference type="PRINTS" id="PR00151">
    <property type="entry name" value="PORPHBDMNASE"/>
</dbReference>
<feature type="domain" description="Porphobilinogen deaminase C-terminal" evidence="10">
    <location>
        <begin position="226"/>
        <end position="294"/>
    </location>
</feature>
<keyword evidence="5 8" id="KW-0808">Transferase</keyword>
<dbReference type="InterPro" id="IPR022418">
    <property type="entry name" value="Porphobilinogen_deaminase_C"/>
</dbReference>
<comment type="subunit">
    <text evidence="4 8">Monomer.</text>
</comment>
<sequence length="304" mass="32188">MKTITIATRPSRLAVWQAEFVRAALIAKHAGLEVRINPIRTRGDAIVDRPLREVEGKALFIKELEEAMARGEADLAVHCIKDFHTVIPDGFELVAYLARPSDRDALLTRKPVSGLADLPPGAVVGTTSERRAYELARQRSDFVFRPLRGNIDTRLARLEDGAFDAIVLAEAGLERLGLKPAHVMPLAPDVMMPAAGQGALGIEVRAGDVAVADIVACLDDAEGRSRVLAERAFLQGLAAGCGAAVGACSVISHGQLRLEGFVGSRSAMTDVRGSVHGPVEDASLLGARLAQSLLGQGARALLSA</sequence>
<reference evidence="12" key="1">
    <citation type="submission" date="2021-01" db="EMBL/GenBank/DDBJ databases">
        <title>Genome public.</title>
        <authorList>
            <person name="Liu C."/>
            <person name="Sun Q."/>
        </authorList>
    </citation>
    <scope>NUCLEOTIDE SEQUENCE [LARGE SCALE GENOMIC DNA]</scope>
    <source>
        <strain evidence="12">YIM B02556</strain>
    </source>
</reference>
<dbReference type="Pfam" id="PF01379">
    <property type="entry name" value="Porphobil_deam"/>
    <property type="match status" value="1"/>
</dbReference>
<evidence type="ECO:0000256" key="1">
    <source>
        <dbReference type="ARBA" id="ARBA00002869"/>
    </source>
</evidence>
<dbReference type="InterPro" id="IPR022417">
    <property type="entry name" value="Porphobilin_deaminase_N"/>
</dbReference>
<protein>
    <recommendedName>
        <fullName evidence="8">Porphobilinogen deaminase</fullName>
        <shortName evidence="8">PBG</shortName>
        <ecNumber evidence="8">2.5.1.61</ecNumber>
    </recommendedName>
    <alternativeName>
        <fullName evidence="8">Hydroxymethylbilane synthase</fullName>
        <shortName evidence="8">HMBS</shortName>
    </alternativeName>
    <alternativeName>
        <fullName evidence="8">Pre-uroporphyrinogen synthase</fullName>
    </alternativeName>
</protein>
<evidence type="ECO:0000256" key="3">
    <source>
        <dbReference type="ARBA" id="ARBA00005638"/>
    </source>
</evidence>
<dbReference type="Gene3D" id="3.40.190.10">
    <property type="entry name" value="Periplasmic binding protein-like II"/>
    <property type="match status" value="2"/>
</dbReference>
<evidence type="ECO:0000313" key="11">
    <source>
        <dbReference type="EMBL" id="MBK1842078.1"/>
    </source>
</evidence>
<dbReference type="InterPro" id="IPR036803">
    <property type="entry name" value="Porphobilinogen_deaminase_C_sf"/>
</dbReference>
<dbReference type="Pfam" id="PF03900">
    <property type="entry name" value="Porphobil_deamC"/>
    <property type="match status" value="1"/>
</dbReference>
<evidence type="ECO:0000256" key="7">
    <source>
        <dbReference type="ARBA" id="ARBA00048169"/>
    </source>
</evidence>
<evidence type="ECO:0000256" key="8">
    <source>
        <dbReference type="HAMAP-Rule" id="MF_00260"/>
    </source>
</evidence>
<name>A0ABS1FF68_9PROT</name>
<dbReference type="EMBL" id="JAENHM010000078">
    <property type="protein sequence ID" value="MBK1842078.1"/>
    <property type="molecule type" value="Genomic_DNA"/>
</dbReference>
<dbReference type="Proteomes" id="UP000652760">
    <property type="component" value="Unassembled WGS sequence"/>
</dbReference>
<evidence type="ECO:0000256" key="5">
    <source>
        <dbReference type="ARBA" id="ARBA00022679"/>
    </source>
</evidence>
<dbReference type="EC" id="2.5.1.61" evidence="8"/>
<comment type="cofactor">
    <cofactor evidence="8">
        <name>dipyrromethane</name>
        <dbReference type="ChEBI" id="CHEBI:60342"/>
    </cofactor>
    <text evidence="8">Binds 1 dipyrromethane group covalently.</text>
</comment>
<dbReference type="InterPro" id="IPR022419">
    <property type="entry name" value="Porphobilin_deaminase_cofac_BS"/>
</dbReference>
<evidence type="ECO:0000256" key="6">
    <source>
        <dbReference type="ARBA" id="ARBA00023244"/>
    </source>
</evidence>
<comment type="caution">
    <text evidence="11">The sequence shown here is derived from an EMBL/GenBank/DDBJ whole genome shotgun (WGS) entry which is preliminary data.</text>
</comment>
<evidence type="ECO:0000259" key="10">
    <source>
        <dbReference type="Pfam" id="PF03900"/>
    </source>
</evidence>
<dbReference type="SUPFAM" id="SSF54782">
    <property type="entry name" value="Porphobilinogen deaminase (hydroxymethylbilane synthase), C-terminal domain"/>
    <property type="match status" value="1"/>
</dbReference>
<keyword evidence="6 8" id="KW-0627">Porphyrin biosynthesis</keyword>
<gene>
    <name evidence="8 11" type="primary">hemC</name>
    <name evidence="11" type="ORF">JHL17_32245</name>
</gene>
<dbReference type="PROSITE" id="PS00533">
    <property type="entry name" value="PORPHOBILINOGEN_DEAM"/>
    <property type="match status" value="1"/>
</dbReference>
<dbReference type="PANTHER" id="PTHR11557">
    <property type="entry name" value="PORPHOBILINOGEN DEAMINASE"/>
    <property type="match status" value="1"/>
</dbReference>
<comment type="miscellaneous">
    <text evidence="8">The porphobilinogen subunits are added to the dipyrromethane group.</text>
</comment>
<accession>A0ABS1FF68</accession>
<dbReference type="SUPFAM" id="SSF53850">
    <property type="entry name" value="Periplasmic binding protein-like II"/>
    <property type="match status" value="1"/>
</dbReference>
<dbReference type="PANTHER" id="PTHR11557:SF0">
    <property type="entry name" value="PORPHOBILINOGEN DEAMINASE"/>
    <property type="match status" value="1"/>
</dbReference>
<comment type="catalytic activity">
    <reaction evidence="7 8">
        <text>4 porphobilinogen + H2O = hydroxymethylbilane + 4 NH4(+)</text>
        <dbReference type="Rhea" id="RHEA:13185"/>
        <dbReference type="ChEBI" id="CHEBI:15377"/>
        <dbReference type="ChEBI" id="CHEBI:28938"/>
        <dbReference type="ChEBI" id="CHEBI:57845"/>
        <dbReference type="ChEBI" id="CHEBI:58126"/>
        <dbReference type="EC" id="2.5.1.61"/>
    </reaction>
</comment>
<comment type="function">
    <text evidence="1 8">Tetrapolymerization of the monopyrrole PBG into the hydroxymethylbilane pre-uroporphyrinogen in several discrete steps.</text>
</comment>
<proteinExistence type="inferred from homology"/>
<evidence type="ECO:0000259" key="9">
    <source>
        <dbReference type="Pfam" id="PF01379"/>
    </source>
</evidence>
<evidence type="ECO:0000256" key="4">
    <source>
        <dbReference type="ARBA" id="ARBA00011245"/>
    </source>
</evidence>
<comment type="similarity">
    <text evidence="3 8">Belongs to the HMBS family.</text>
</comment>
<evidence type="ECO:0000256" key="2">
    <source>
        <dbReference type="ARBA" id="ARBA00004735"/>
    </source>
</evidence>
<evidence type="ECO:0000313" key="12">
    <source>
        <dbReference type="Proteomes" id="UP000652760"/>
    </source>
</evidence>
<comment type="pathway">
    <text evidence="2">Porphyrin-containing compound metabolism; protoporphyrin-IX biosynthesis; coproporphyrinogen-III from 5-aminolevulinate: step 2/4.</text>
</comment>
<dbReference type="Gene3D" id="3.30.160.40">
    <property type="entry name" value="Porphobilinogen deaminase, C-terminal domain"/>
    <property type="match status" value="1"/>
</dbReference>
<feature type="domain" description="Porphobilinogen deaminase N-terminal" evidence="9">
    <location>
        <begin position="4"/>
        <end position="211"/>
    </location>
</feature>
<dbReference type="NCBIfam" id="TIGR00212">
    <property type="entry name" value="hemC"/>
    <property type="match status" value="1"/>
</dbReference>
<feature type="modified residue" description="S-(dipyrrolylmethanemethyl)cysteine" evidence="8">
    <location>
        <position position="241"/>
    </location>
</feature>
<organism evidence="11 12">
    <name type="scientific">Azospirillum endophyticum</name>
    <dbReference type="NCBI Taxonomy" id="2800326"/>
    <lineage>
        <taxon>Bacteria</taxon>
        <taxon>Pseudomonadati</taxon>
        <taxon>Pseudomonadota</taxon>
        <taxon>Alphaproteobacteria</taxon>
        <taxon>Rhodospirillales</taxon>
        <taxon>Azospirillaceae</taxon>
        <taxon>Azospirillum</taxon>
    </lineage>
</organism>
<keyword evidence="12" id="KW-1185">Reference proteome</keyword>
<dbReference type="PIRSF" id="PIRSF001438">
    <property type="entry name" value="4pyrrol_synth_OHMeBilane_synth"/>
    <property type="match status" value="1"/>
</dbReference>
<dbReference type="HAMAP" id="MF_00260">
    <property type="entry name" value="Porphobil_deam"/>
    <property type="match status" value="1"/>
</dbReference>
<dbReference type="InterPro" id="IPR000860">
    <property type="entry name" value="HemC"/>
</dbReference>
<dbReference type="GO" id="GO:0004418">
    <property type="term" value="F:hydroxymethylbilane synthase activity"/>
    <property type="evidence" value="ECO:0007669"/>
    <property type="project" value="UniProtKB-EC"/>
</dbReference>